<dbReference type="EMBL" id="ADMC01000007">
    <property type="protein sequence ID" value="EHP50071.1"/>
    <property type="molecule type" value="Genomic_DNA"/>
</dbReference>
<proteinExistence type="predicted"/>
<name>H1DEH4_9BACT</name>
<evidence type="ECO:0008006" key="3">
    <source>
        <dbReference type="Google" id="ProtNLM"/>
    </source>
</evidence>
<comment type="caution">
    <text evidence="1">The sequence shown here is derived from an EMBL/GenBank/DDBJ whole genome shotgun (WGS) entry which is preliminary data.</text>
</comment>
<dbReference type="HOGENOM" id="CLU_2701138_0_0_10"/>
<gene>
    <name evidence="1" type="ORF">HMPREF9449_00660</name>
</gene>
<dbReference type="Proteomes" id="UP000004892">
    <property type="component" value="Unassembled WGS sequence"/>
</dbReference>
<evidence type="ECO:0000313" key="1">
    <source>
        <dbReference type="EMBL" id="EHP50071.1"/>
    </source>
</evidence>
<dbReference type="Gene3D" id="3.40.50.880">
    <property type="match status" value="1"/>
</dbReference>
<dbReference type="SUPFAM" id="SSF52317">
    <property type="entry name" value="Class I glutamine amidotransferase-like"/>
    <property type="match status" value="1"/>
</dbReference>
<protein>
    <recommendedName>
        <fullName evidence="3">DJ-1/PfpI domain-containing protein</fullName>
    </recommendedName>
</protein>
<sequence>MKEIILVLLNEFADWEGAFIVSCLDQGVKPGNSVGHAVKILSQAKDTVISIGGLRVLPDYDLKELPEDLRVWY</sequence>
<dbReference type="InterPro" id="IPR029062">
    <property type="entry name" value="Class_I_gatase-like"/>
</dbReference>
<dbReference type="eggNOG" id="COG0693">
    <property type="taxonomic scope" value="Bacteria"/>
</dbReference>
<evidence type="ECO:0000313" key="2">
    <source>
        <dbReference type="Proteomes" id="UP000004892"/>
    </source>
</evidence>
<keyword evidence="2" id="KW-1185">Reference proteome</keyword>
<dbReference type="PATRIC" id="fig|742817.3.peg.701"/>
<dbReference type="STRING" id="742817.HMPREF9449_00660"/>
<reference evidence="1 2" key="1">
    <citation type="submission" date="2012-01" db="EMBL/GenBank/DDBJ databases">
        <title>The Genome Sequence of Odoribacter laneus YIT 12061.</title>
        <authorList>
            <consortium name="The Broad Institute Genome Sequencing Platform"/>
            <person name="Earl A."/>
            <person name="Ward D."/>
            <person name="Feldgarden M."/>
            <person name="Gevers D."/>
            <person name="Morotomi M."/>
            <person name="Young S.K."/>
            <person name="Zeng Q."/>
            <person name="Gargeya S."/>
            <person name="Fitzgerald M."/>
            <person name="Haas B."/>
            <person name="Abouelleil A."/>
            <person name="Alvarado L."/>
            <person name="Arachchi H.M."/>
            <person name="Berlin A."/>
            <person name="Chapman S.B."/>
            <person name="Gearin G."/>
            <person name="Goldberg J."/>
            <person name="Griggs A."/>
            <person name="Gujja S."/>
            <person name="Hansen M."/>
            <person name="Heiman D."/>
            <person name="Howarth C."/>
            <person name="Larimer J."/>
            <person name="Lui A."/>
            <person name="MacDonald P.J.P."/>
            <person name="McCowen C."/>
            <person name="Montmayeur A."/>
            <person name="Murphy C."/>
            <person name="Neiman D."/>
            <person name="Pearson M."/>
            <person name="Priest M."/>
            <person name="Roberts A."/>
            <person name="Saif S."/>
            <person name="Shea T."/>
            <person name="Sisk P."/>
            <person name="Stolte C."/>
            <person name="Sykes S."/>
            <person name="Wortman J."/>
            <person name="Nusbaum C."/>
            <person name="Birren B."/>
        </authorList>
    </citation>
    <scope>NUCLEOTIDE SEQUENCE [LARGE SCALE GENOMIC DNA]</scope>
    <source>
        <strain evidence="1 2">YIT 12061</strain>
    </source>
</reference>
<accession>H1DEH4</accession>
<dbReference type="AlphaFoldDB" id="H1DEH4"/>
<organism evidence="1 2">
    <name type="scientific">Odoribacter laneus YIT 12061</name>
    <dbReference type="NCBI Taxonomy" id="742817"/>
    <lineage>
        <taxon>Bacteria</taxon>
        <taxon>Pseudomonadati</taxon>
        <taxon>Bacteroidota</taxon>
        <taxon>Bacteroidia</taxon>
        <taxon>Bacteroidales</taxon>
        <taxon>Odoribacteraceae</taxon>
        <taxon>Odoribacter</taxon>
    </lineage>
</organism>